<feature type="region of interest" description="Disordered" evidence="5">
    <location>
        <begin position="184"/>
        <end position="279"/>
    </location>
</feature>
<proteinExistence type="predicted"/>
<dbReference type="Proteomes" id="UP000294914">
    <property type="component" value="Unassembled WGS sequence"/>
</dbReference>
<sequence>MTEQELKRIIEAILFAADDPVNLSQLQAVFAEDDGPDADAIKAAIAALQEDYAEHSLELREINSGYRFQVKQDYANWVAKLWEEKPSRYSRAVLETLALIAYRQPITRGEIEEVRGVSVSTQIIKTLQEREWVKVVGHRDVPGKPALYATTHEFLDYFNLKSLQDLPPLAELRDIDSINAELDWGDEGQQDAAADSESEEASTMNDLAGTDSEADVDTDTDTDTEAEAEAEAEVEAEQPAEAALQDEEADTDREADVDSEEETGQEEATRSERVLSAEH</sequence>
<organism evidence="6 7">
    <name type="scientific">Thiohalophilus thiocyanatoxydans</name>
    <dbReference type="NCBI Taxonomy" id="381308"/>
    <lineage>
        <taxon>Bacteria</taxon>
        <taxon>Pseudomonadati</taxon>
        <taxon>Pseudomonadota</taxon>
        <taxon>Gammaproteobacteria</taxon>
        <taxon>Thiohalomonadales</taxon>
        <taxon>Thiohalophilaceae</taxon>
        <taxon>Thiohalophilus</taxon>
    </lineage>
</organism>
<keyword evidence="2" id="KW-0132">Cell division</keyword>
<accession>A0A4R8INZ8</accession>
<dbReference type="InterPro" id="IPR036388">
    <property type="entry name" value="WH-like_DNA-bd_sf"/>
</dbReference>
<evidence type="ECO:0000256" key="3">
    <source>
        <dbReference type="ARBA" id="ARBA00022829"/>
    </source>
</evidence>
<dbReference type="Pfam" id="PF04079">
    <property type="entry name" value="SMC_ScpB"/>
    <property type="match status" value="1"/>
</dbReference>
<evidence type="ECO:0000256" key="1">
    <source>
        <dbReference type="ARBA" id="ARBA00022490"/>
    </source>
</evidence>
<dbReference type="GO" id="GO:0051301">
    <property type="term" value="P:cell division"/>
    <property type="evidence" value="ECO:0007669"/>
    <property type="project" value="UniProtKB-KW"/>
</dbReference>
<dbReference type="EMBL" id="SOQX01000002">
    <property type="protein sequence ID" value="TDY02632.1"/>
    <property type="molecule type" value="Genomic_DNA"/>
</dbReference>
<dbReference type="SUPFAM" id="SSF46785">
    <property type="entry name" value="Winged helix' DNA-binding domain"/>
    <property type="match status" value="2"/>
</dbReference>
<feature type="compositionally biased region" description="Acidic residues" evidence="5">
    <location>
        <begin position="212"/>
        <end position="265"/>
    </location>
</feature>
<reference evidence="6 7" key="1">
    <citation type="submission" date="2019-03" db="EMBL/GenBank/DDBJ databases">
        <title>Genomic Encyclopedia of Type Strains, Phase IV (KMG-IV): sequencing the most valuable type-strain genomes for metagenomic binning, comparative biology and taxonomic classification.</title>
        <authorList>
            <person name="Goeker M."/>
        </authorList>
    </citation>
    <scope>NUCLEOTIDE SEQUENCE [LARGE SCALE GENOMIC DNA]</scope>
    <source>
        <strain evidence="6 7">DSM 16326</strain>
    </source>
</reference>
<dbReference type="NCBIfam" id="TIGR00281">
    <property type="entry name" value="SMC-Scp complex subunit ScpB"/>
    <property type="match status" value="1"/>
</dbReference>
<dbReference type="RefSeq" id="WP_134081769.1">
    <property type="nucleotide sequence ID" value="NZ_SOQX01000002.1"/>
</dbReference>
<dbReference type="InterPro" id="IPR036390">
    <property type="entry name" value="WH_DNA-bd_sf"/>
</dbReference>
<evidence type="ECO:0000256" key="4">
    <source>
        <dbReference type="ARBA" id="ARBA00023306"/>
    </source>
</evidence>
<dbReference type="PANTHER" id="PTHR34298">
    <property type="entry name" value="SEGREGATION AND CONDENSATION PROTEIN B"/>
    <property type="match status" value="1"/>
</dbReference>
<evidence type="ECO:0000313" key="6">
    <source>
        <dbReference type="EMBL" id="TDY02632.1"/>
    </source>
</evidence>
<name>A0A4R8INZ8_9GAMM</name>
<keyword evidence="4" id="KW-0131">Cell cycle</keyword>
<dbReference type="Gene3D" id="1.10.10.10">
    <property type="entry name" value="Winged helix-like DNA-binding domain superfamily/Winged helix DNA-binding domain"/>
    <property type="match status" value="2"/>
</dbReference>
<dbReference type="InterPro" id="IPR005234">
    <property type="entry name" value="ScpB_csome_segregation"/>
</dbReference>
<evidence type="ECO:0000256" key="5">
    <source>
        <dbReference type="SAM" id="MobiDB-lite"/>
    </source>
</evidence>
<keyword evidence="1" id="KW-0963">Cytoplasm</keyword>
<keyword evidence="3" id="KW-0159">Chromosome partition</keyword>
<dbReference type="OrthoDB" id="9806226at2"/>
<keyword evidence="7" id="KW-1185">Reference proteome</keyword>
<dbReference type="AlphaFoldDB" id="A0A4R8INZ8"/>
<dbReference type="PANTHER" id="PTHR34298:SF2">
    <property type="entry name" value="SEGREGATION AND CONDENSATION PROTEIN B"/>
    <property type="match status" value="1"/>
</dbReference>
<feature type="compositionally biased region" description="Acidic residues" evidence="5">
    <location>
        <begin position="184"/>
        <end position="200"/>
    </location>
</feature>
<feature type="compositionally biased region" description="Basic and acidic residues" evidence="5">
    <location>
        <begin position="267"/>
        <end position="279"/>
    </location>
</feature>
<evidence type="ECO:0000256" key="2">
    <source>
        <dbReference type="ARBA" id="ARBA00022618"/>
    </source>
</evidence>
<comment type="caution">
    <text evidence="6">The sequence shown here is derived from an EMBL/GenBank/DDBJ whole genome shotgun (WGS) entry which is preliminary data.</text>
</comment>
<dbReference type="GO" id="GO:0051304">
    <property type="term" value="P:chromosome separation"/>
    <property type="evidence" value="ECO:0007669"/>
    <property type="project" value="InterPro"/>
</dbReference>
<evidence type="ECO:0000313" key="7">
    <source>
        <dbReference type="Proteomes" id="UP000294914"/>
    </source>
</evidence>
<protein>
    <submittedName>
        <fullName evidence="6">Condensin subunit ScpB</fullName>
    </submittedName>
</protein>
<gene>
    <name evidence="6" type="ORF">EDC23_1007</name>
</gene>